<sequence>MSWSARTSSCRTRCGLRGSASSSSTRSTALASTKRKRCAPASRRSTRPSSLPRPSPAPSTCRSPASATRPSCRRPRPAASRSSPPSRRSARATCGRRCRRSWLGAAKSFTSSPALAALRQRSRGWRSSSRGCGCSPPTGRCGTWRPASGRLRSAKPTCSSARRLLRMGSTCRASTRLSCRTRATLGSRSCTSCAAASAGRASKRTRGCSTRRPRPRRRQESPTAAAAAAARGGRARSAGRGAPTMTRRSASSRSPSCLNSAPALRLRSGTCSCGALARCSGWSSTATRRWVGTSTRRC</sequence>
<feature type="compositionally biased region" description="Basic residues" evidence="1">
    <location>
        <begin position="204"/>
        <end position="217"/>
    </location>
</feature>
<feature type="compositionally biased region" description="Low complexity" evidence="1">
    <location>
        <begin position="39"/>
        <end position="50"/>
    </location>
</feature>
<reference evidence="2 3" key="1">
    <citation type="submission" date="2017-03" db="EMBL/GenBank/DDBJ databases">
        <title>WGS assembly of Porphyra umbilicalis.</title>
        <authorList>
            <person name="Brawley S.H."/>
            <person name="Blouin N.A."/>
            <person name="Ficko-Blean E."/>
            <person name="Wheeler G.L."/>
            <person name="Lohr M."/>
            <person name="Goodson H.V."/>
            <person name="Jenkins J.W."/>
            <person name="Blaby-Haas C.E."/>
            <person name="Helliwell K.E."/>
            <person name="Chan C."/>
            <person name="Marriage T."/>
            <person name="Bhattacharya D."/>
            <person name="Klein A.S."/>
            <person name="Badis Y."/>
            <person name="Brodie J."/>
            <person name="Cao Y."/>
            <person name="Collen J."/>
            <person name="Dittami S.M."/>
            <person name="Gachon C.M."/>
            <person name="Green B.R."/>
            <person name="Karpowicz S."/>
            <person name="Kim J.W."/>
            <person name="Kudahl U."/>
            <person name="Lin S."/>
            <person name="Michel G."/>
            <person name="Mittag M."/>
            <person name="Olson B.J."/>
            <person name="Pangilinan J."/>
            <person name="Peng Y."/>
            <person name="Qiu H."/>
            <person name="Shu S."/>
            <person name="Singer J.T."/>
            <person name="Smith A.G."/>
            <person name="Sprecher B.N."/>
            <person name="Wagner V."/>
            <person name="Wang W."/>
            <person name="Wang Z.-Y."/>
            <person name="Yan J."/>
            <person name="Yarish C."/>
            <person name="Zoeuner-Riek S."/>
            <person name="Zhuang Y."/>
            <person name="Zou Y."/>
            <person name="Lindquist E.A."/>
            <person name="Grimwood J."/>
            <person name="Barry K."/>
            <person name="Rokhsar D.S."/>
            <person name="Schmutz J."/>
            <person name="Stiller J.W."/>
            <person name="Grossman A.R."/>
            <person name="Prochnik S.E."/>
        </authorList>
    </citation>
    <scope>NUCLEOTIDE SEQUENCE [LARGE SCALE GENOMIC DNA]</scope>
    <source>
        <strain evidence="2">4086291</strain>
    </source>
</reference>
<accession>A0A1X6NK08</accession>
<feature type="compositionally biased region" description="Low complexity" evidence="1">
    <location>
        <begin position="224"/>
        <end position="242"/>
    </location>
</feature>
<feature type="compositionally biased region" description="Low complexity" evidence="1">
    <location>
        <begin position="58"/>
        <end position="70"/>
    </location>
</feature>
<organism evidence="2 3">
    <name type="scientific">Porphyra umbilicalis</name>
    <name type="common">Purple laver</name>
    <name type="synonym">Red alga</name>
    <dbReference type="NCBI Taxonomy" id="2786"/>
    <lineage>
        <taxon>Eukaryota</taxon>
        <taxon>Rhodophyta</taxon>
        <taxon>Bangiophyceae</taxon>
        <taxon>Bangiales</taxon>
        <taxon>Bangiaceae</taxon>
        <taxon>Porphyra</taxon>
    </lineage>
</organism>
<gene>
    <name evidence="2" type="ORF">BU14_2072s0002</name>
</gene>
<keyword evidence="3" id="KW-1185">Reference proteome</keyword>
<feature type="compositionally biased region" description="Low complexity" evidence="1">
    <location>
        <begin position="15"/>
        <end position="32"/>
    </location>
</feature>
<evidence type="ECO:0000256" key="1">
    <source>
        <dbReference type="SAM" id="MobiDB-lite"/>
    </source>
</evidence>
<protein>
    <submittedName>
        <fullName evidence="2">Uncharacterized protein</fullName>
    </submittedName>
</protein>
<feature type="compositionally biased region" description="Polar residues" evidence="1">
    <location>
        <begin position="246"/>
        <end position="259"/>
    </location>
</feature>
<feature type="compositionally biased region" description="Low complexity" evidence="1">
    <location>
        <begin position="77"/>
        <end position="87"/>
    </location>
</feature>
<dbReference type="Proteomes" id="UP000218209">
    <property type="component" value="Unassembled WGS sequence"/>
</dbReference>
<proteinExistence type="predicted"/>
<evidence type="ECO:0000313" key="3">
    <source>
        <dbReference type="Proteomes" id="UP000218209"/>
    </source>
</evidence>
<feature type="compositionally biased region" description="Polar residues" evidence="1">
    <location>
        <begin position="1"/>
        <end position="11"/>
    </location>
</feature>
<name>A0A1X6NK08_PORUM</name>
<dbReference type="AlphaFoldDB" id="A0A1X6NK08"/>
<evidence type="ECO:0000313" key="2">
    <source>
        <dbReference type="EMBL" id="OSX68935.1"/>
    </source>
</evidence>
<dbReference type="EMBL" id="KV919943">
    <property type="protein sequence ID" value="OSX68935.1"/>
    <property type="molecule type" value="Genomic_DNA"/>
</dbReference>
<feature type="region of interest" description="Disordered" evidence="1">
    <location>
        <begin position="1"/>
        <end position="94"/>
    </location>
</feature>
<feature type="region of interest" description="Disordered" evidence="1">
    <location>
        <begin position="204"/>
        <end position="260"/>
    </location>
</feature>